<sequence>MNNGNAKPIEHILPRESFEQYAFNFWNLAVACVDCNGLKSAHVWVDRAKYGMREYPNPASFTEMFHPRFHRFKEHVRFIRVQTNDHNITLYRGITDQGKKLCDDLLRDIAAKEVLVNGNPAMKASLSAINQFETEEGSELEGALTKLQEAFTDAAMRLIKPKLAK</sequence>
<protein>
    <recommendedName>
        <fullName evidence="3">HNH domain-containing protein</fullName>
    </recommendedName>
</protein>
<dbReference type="PROSITE" id="PS51257">
    <property type="entry name" value="PROKAR_LIPOPROTEIN"/>
    <property type="match status" value="1"/>
</dbReference>
<organism evidence="1 2">
    <name type="scientific">Pseudomonas fluorescens</name>
    <dbReference type="NCBI Taxonomy" id="294"/>
    <lineage>
        <taxon>Bacteria</taxon>
        <taxon>Pseudomonadati</taxon>
        <taxon>Pseudomonadota</taxon>
        <taxon>Gammaproteobacteria</taxon>
        <taxon>Pseudomonadales</taxon>
        <taxon>Pseudomonadaceae</taxon>
        <taxon>Pseudomonas</taxon>
    </lineage>
</organism>
<dbReference type="EMBL" id="QLIN01000001">
    <property type="protein sequence ID" value="RAI72460.1"/>
    <property type="molecule type" value="Genomic_DNA"/>
</dbReference>
<accession>A0A327NB43</accession>
<reference evidence="1 2" key="1">
    <citation type="submission" date="2018-06" db="EMBL/GenBank/DDBJ databases">
        <authorList>
            <person name="Zhirakovskaya E."/>
        </authorList>
    </citation>
    <scope>NUCLEOTIDE SEQUENCE [LARGE SCALE GENOMIC DNA]</scope>
    <source>
        <strain evidence="1 2">LY3</strain>
    </source>
</reference>
<evidence type="ECO:0000313" key="1">
    <source>
        <dbReference type="EMBL" id="RAI72460.1"/>
    </source>
</evidence>
<evidence type="ECO:0000313" key="2">
    <source>
        <dbReference type="Proteomes" id="UP000249493"/>
    </source>
</evidence>
<evidence type="ECO:0008006" key="3">
    <source>
        <dbReference type="Google" id="ProtNLM"/>
    </source>
</evidence>
<gene>
    <name evidence="1" type="ORF">DOZ80_02645</name>
</gene>
<comment type="caution">
    <text evidence="1">The sequence shown here is derived from an EMBL/GenBank/DDBJ whole genome shotgun (WGS) entry which is preliminary data.</text>
</comment>
<proteinExistence type="predicted"/>
<dbReference type="Proteomes" id="UP000249493">
    <property type="component" value="Unassembled WGS sequence"/>
</dbReference>
<dbReference type="AlphaFoldDB" id="A0A327NB43"/>
<name>A0A327NB43_PSEFL</name>